<evidence type="ECO:0000256" key="2">
    <source>
        <dbReference type="ARBA" id="ARBA00022741"/>
    </source>
</evidence>
<accession>A0AAE6UNU2</accession>
<gene>
    <name evidence="5" type="ORF">GMO17_23955</name>
</gene>
<protein>
    <submittedName>
        <fullName evidence="5">AAA family ATPase</fullName>
    </submittedName>
</protein>
<evidence type="ECO:0000256" key="1">
    <source>
        <dbReference type="ARBA" id="ARBA00006914"/>
    </source>
</evidence>
<reference evidence="5 6" key="1">
    <citation type="submission" date="2019-11" db="EMBL/GenBank/DDBJ databases">
        <title>Complete genome sequence of Pseudomonas syringae pv. coronafaciens isolate B19001 originated in imported oat cereal.</title>
        <authorList>
            <person name="Kim S.M."/>
            <person name="Lee B.C."/>
            <person name="Seo S.J."/>
            <person name="Lee J.E."/>
            <person name="Choi N.J."/>
            <person name="Park J.H."/>
        </authorList>
    </citation>
    <scope>NUCLEOTIDE SEQUENCE [LARGE SCALE GENOMIC DNA]</scope>
    <source>
        <strain evidence="5 6">B19001</strain>
    </source>
</reference>
<organism evidence="5 6">
    <name type="scientific">Pseudomonas coronafaciens pv. coronafaciens</name>
    <dbReference type="NCBI Taxonomy" id="235275"/>
    <lineage>
        <taxon>Bacteria</taxon>
        <taxon>Pseudomonadati</taxon>
        <taxon>Pseudomonadota</taxon>
        <taxon>Gammaproteobacteria</taxon>
        <taxon>Pseudomonadales</taxon>
        <taxon>Pseudomonadaceae</taxon>
        <taxon>Pseudomonas</taxon>
        <taxon>Pseudomonas coronafaciens</taxon>
    </lineage>
</organism>
<dbReference type="EMBL" id="CP046441">
    <property type="protein sequence ID" value="QGT83982.1"/>
    <property type="molecule type" value="Genomic_DNA"/>
</dbReference>
<dbReference type="InterPro" id="IPR027417">
    <property type="entry name" value="P-loop_NTPase"/>
</dbReference>
<evidence type="ECO:0000259" key="4">
    <source>
        <dbReference type="SMART" id="SM00382"/>
    </source>
</evidence>
<evidence type="ECO:0000313" key="6">
    <source>
        <dbReference type="Proteomes" id="UP000423413"/>
    </source>
</evidence>
<keyword evidence="2" id="KW-0547">Nucleotide-binding</keyword>
<name>A0AAE6UNU2_9PSED</name>
<dbReference type="AlphaFoldDB" id="A0AAE6UNU2"/>
<dbReference type="Gene3D" id="3.40.50.300">
    <property type="entry name" value="P-loop containing nucleotide triphosphate hydrolases"/>
    <property type="match status" value="1"/>
</dbReference>
<feature type="domain" description="AAA+ ATPase" evidence="4">
    <location>
        <begin position="135"/>
        <end position="267"/>
    </location>
</feature>
<proteinExistence type="inferred from homology"/>
<dbReference type="SUPFAM" id="SSF52540">
    <property type="entry name" value="P-loop containing nucleoside triphosphate hydrolases"/>
    <property type="match status" value="1"/>
</dbReference>
<dbReference type="Proteomes" id="UP000423413">
    <property type="component" value="Chromosome"/>
</dbReference>
<dbReference type="CDD" id="cd19481">
    <property type="entry name" value="RecA-like_protease"/>
    <property type="match status" value="1"/>
</dbReference>
<dbReference type="GO" id="GO:0016887">
    <property type="term" value="F:ATP hydrolysis activity"/>
    <property type="evidence" value="ECO:0007669"/>
    <property type="project" value="InterPro"/>
</dbReference>
<dbReference type="RefSeq" id="WP_122356568.1">
    <property type="nucleotide sequence ID" value="NZ_CP046441.1"/>
</dbReference>
<dbReference type="InterPro" id="IPR050221">
    <property type="entry name" value="26S_Proteasome_ATPase"/>
</dbReference>
<dbReference type="Pfam" id="PF00004">
    <property type="entry name" value="AAA"/>
    <property type="match status" value="1"/>
</dbReference>
<dbReference type="GO" id="GO:0005524">
    <property type="term" value="F:ATP binding"/>
    <property type="evidence" value="ECO:0007669"/>
    <property type="project" value="UniProtKB-KW"/>
</dbReference>
<evidence type="ECO:0000256" key="3">
    <source>
        <dbReference type="ARBA" id="ARBA00022840"/>
    </source>
</evidence>
<keyword evidence="3" id="KW-0067">ATP-binding</keyword>
<dbReference type="InterPro" id="IPR003959">
    <property type="entry name" value="ATPase_AAA_core"/>
</dbReference>
<sequence>MEHFSIVLAVCRAAMQAPNPAIENHLRRLAKALVKDGNTDQAQALTKLLQSSVKSVEIQPSRVVLSLASMGGEALTPNVKAPVDKETSAPLAEIIFPDAAKSVVPIFDVGLSGSVDGLLEEWRNIDRLKKVGVKPALSLMMFGAPGTGKTLLAHYMARELGYPLVVARLDGLVSSFLGTTARNISNLFTFANRYKCILLLDEFDAVAKLRDDPNELGELKRVVNTLLQCLDERSAIGFTVAITNHESLLDPAVWRRFDIRIEVPKPNWDARIQILKAQFKAGIQLSAVQLSFLAWVSKGYSGSDIEKLSDFIKRKYAILGEKYDFVDAVRKYVQLSAQVSESSNRDLVAGKPEDLAYALAHDSEVVMPQDKLAELFDRTQSTISRWARKDKTHGGVHYGK</sequence>
<dbReference type="PANTHER" id="PTHR23073">
    <property type="entry name" value="26S PROTEASOME REGULATORY SUBUNIT"/>
    <property type="match status" value="1"/>
</dbReference>
<evidence type="ECO:0000313" key="5">
    <source>
        <dbReference type="EMBL" id="QGT83982.1"/>
    </source>
</evidence>
<dbReference type="SMART" id="SM00382">
    <property type="entry name" value="AAA"/>
    <property type="match status" value="1"/>
</dbReference>
<dbReference type="InterPro" id="IPR003593">
    <property type="entry name" value="AAA+_ATPase"/>
</dbReference>
<comment type="similarity">
    <text evidence="1">Belongs to the AAA ATPase family.</text>
</comment>